<name>A0A1G2G7T6_9BACT</name>
<evidence type="ECO:0000256" key="1">
    <source>
        <dbReference type="SAM" id="Phobius"/>
    </source>
</evidence>
<gene>
    <name evidence="2" type="ORF">A3J54_00555</name>
</gene>
<proteinExistence type="predicted"/>
<evidence type="ECO:0000313" key="2">
    <source>
        <dbReference type="EMBL" id="OGZ46319.1"/>
    </source>
</evidence>
<feature type="transmembrane region" description="Helical" evidence="1">
    <location>
        <begin position="7"/>
        <end position="26"/>
    </location>
</feature>
<dbReference type="STRING" id="1802117.A3J54_00555"/>
<sequence length="102" mass="11120">MEMIKKNAVFVIGILVIGGLGLFWFLRGTGEEDILPEGITGTTEQSNKYAAVRAEILGSIATLQAIKLDISILDEKAFQTLTEAPQPLETPFTVSKRNPFVP</sequence>
<reference evidence="2 3" key="1">
    <citation type="journal article" date="2016" name="Nat. Commun.">
        <title>Thousands of microbial genomes shed light on interconnected biogeochemical processes in an aquifer system.</title>
        <authorList>
            <person name="Anantharaman K."/>
            <person name="Brown C.T."/>
            <person name="Hug L.A."/>
            <person name="Sharon I."/>
            <person name="Castelle C.J."/>
            <person name="Probst A.J."/>
            <person name="Thomas B.C."/>
            <person name="Singh A."/>
            <person name="Wilkins M.J."/>
            <person name="Karaoz U."/>
            <person name="Brodie E.L."/>
            <person name="Williams K.H."/>
            <person name="Hubbard S.S."/>
            <person name="Banfield J.F."/>
        </authorList>
    </citation>
    <scope>NUCLEOTIDE SEQUENCE [LARGE SCALE GENOMIC DNA]</scope>
</reference>
<accession>A0A1G2G7T6</accession>
<keyword evidence="1" id="KW-1133">Transmembrane helix</keyword>
<dbReference type="EMBL" id="MHNN01000011">
    <property type="protein sequence ID" value="OGZ46319.1"/>
    <property type="molecule type" value="Genomic_DNA"/>
</dbReference>
<keyword evidence="1" id="KW-0812">Transmembrane</keyword>
<comment type="caution">
    <text evidence="2">The sequence shown here is derived from an EMBL/GenBank/DDBJ whole genome shotgun (WGS) entry which is preliminary data.</text>
</comment>
<organism evidence="2 3">
    <name type="scientific">Candidatus Ryanbacteria bacterium RIFCSPHIGHO2_02_FULL_45_13b</name>
    <dbReference type="NCBI Taxonomy" id="1802117"/>
    <lineage>
        <taxon>Bacteria</taxon>
        <taxon>Candidatus Ryaniibacteriota</taxon>
    </lineage>
</organism>
<evidence type="ECO:0000313" key="3">
    <source>
        <dbReference type="Proteomes" id="UP000176576"/>
    </source>
</evidence>
<keyword evidence="1" id="KW-0472">Membrane</keyword>
<dbReference type="AlphaFoldDB" id="A0A1G2G7T6"/>
<dbReference type="Proteomes" id="UP000176576">
    <property type="component" value="Unassembled WGS sequence"/>
</dbReference>
<protein>
    <submittedName>
        <fullName evidence="2">Uncharacterized protein</fullName>
    </submittedName>
</protein>